<evidence type="ECO:0000256" key="4">
    <source>
        <dbReference type="ARBA" id="ARBA00022692"/>
    </source>
</evidence>
<proteinExistence type="inferred from homology"/>
<feature type="transmembrane region" description="Helical" evidence="7">
    <location>
        <begin position="323"/>
        <end position="351"/>
    </location>
</feature>
<keyword evidence="3" id="KW-1003">Cell membrane</keyword>
<dbReference type="Proteomes" id="UP000199230">
    <property type="component" value="Unassembled WGS sequence"/>
</dbReference>
<evidence type="ECO:0000256" key="1">
    <source>
        <dbReference type="ARBA" id="ARBA00004651"/>
    </source>
</evidence>
<feature type="transmembrane region" description="Helical" evidence="7">
    <location>
        <begin position="281"/>
        <end position="303"/>
    </location>
</feature>
<dbReference type="InterPro" id="IPR052923">
    <property type="entry name" value="UPF0718"/>
</dbReference>
<feature type="transmembrane region" description="Helical" evidence="7">
    <location>
        <begin position="118"/>
        <end position="138"/>
    </location>
</feature>
<organism evidence="8 9">
    <name type="scientific">Tindallia californiensis</name>
    <dbReference type="NCBI Taxonomy" id="159292"/>
    <lineage>
        <taxon>Bacteria</taxon>
        <taxon>Bacillati</taxon>
        <taxon>Bacillota</taxon>
        <taxon>Clostridia</taxon>
        <taxon>Peptostreptococcales</taxon>
        <taxon>Tindalliaceae</taxon>
        <taxon>Tindallia</taxon>
    </lineage>
</organism>
<keyword evidence="4 7" id="KW-0812">Transmembrane</keyword>
<feature type="transmembrane region" description="Helical" evidence="7">
    <location>
        <begin position="211"/>
        <end position="232"/>
    </location>
</feature>
<comment type="subcellular location">
    <subcellularLocation>
        <location evidence="1">Cell membrane</location>
        <topology evidence="1">Multi-pass membrane protein</topology>
    </subcellularLocation>
</comment>
<dbReference type="STRING" id="159292.SAMN05192546_10827"/>
<dbReference type="EMBL" id="FNPV01000008">
    <property type="protein sequence ID" value="SDZ07442.1"/>
    <property type="molecule type" value="Genomic_DNA"/>
</dbReference>
<dbReference type="InterPro" id="IPR005524">
    <property type="entry name" value="DUF318"/>
</dbReference>
<dbReference type="PANTHER" id="PTHR34184">
    <property type="entry name" value="UPF0718 PROTEIN YCGR"/>
    <property type="match status" value="1"/>
</dbReference>
<evidence type="ECO:0008006" key="10">
    <source>
        <dbReference type="Google" id="ProtNLM"/>
    </source>
</evidence>
<gene>
    <name evidence="8" type="ORF">SAMN05192546_10827</name>
</gene>
<evidence type="ECO:0000256" key="7">
    <source>
        <dbReference type="SAM" id="Phobius"/>
    </source>
</evidence>
<feature type="transmembrane region" description="Helical" evidence="7">
    <location>
        <begin position="90"/>
        <end position="111"/>
    </location>
</feature>
<keyword evidence="6 7" id="KW-0472">Membrane</keyword>
<dbReference type="PANTHER" id="PTHR34184:SF4">
    <property type="entry name" value="UPF0718 PROTEIN YCGR"/>
    <property type="match status" value="1"/>
</dbReference>
<evidence type="ECO:0000256" key="3">
    <source>
        <dbReference type="ARBA" id="ARBA00022475"/>
    </source>
</evidence>
<evidence type="ECO:0000313" key="9">
    <source>
        <dbReference type="Proteomes" id="UP000199230"/>
    </source>
</evidence>
<comment type="similarity">
    <text evidence="2">Belongs to the UPF0718 family.</text>
</comment>
<sequence length="370" mass="39574">MLPSFIKEVLLVSIDLLNGASVWLVLSFLIAGMLHHFMSPAKLHQMLGNTKISSIVRATVSGMFLPICSCGVIPLGMSLYYSGAYVGPTIAFNIAAPIINPASLILAFGLLGPEIAVIYLIAGFTVPIIVGVLGNRLAGPELYLPGMETCGDESRVLLETEEKEHFFQKLKGGIHWGFADMGAQVSKYVVPAMILVALLFMAVPPSFIQQYLGAPGVISIAGIALLASVMYVCAVGHIPFVAALLASGASPGVALTFLMAGTATNLPELISMYKLIGKRSVTIYAVSLFTCALLVGSITNALLLPGFTPVFDLARNQQTIDWAGYFIFAPPLALRYLASGIIISLALKVYGEKITRWIHRRQETACHENS</sequence>
<dbReference type="OrthoDB" id="9810876at2"/>
<dbReference type="NCBIfam" id="NF040736">
    <property type="entry name" value="efflux_SaoE"/>
    <property type="match status" value="1"/>
</dbReference>
<evidence type="ECO:0000256" key="2">
    <source>
        <dbReference type="ARBA" id="ARBA00006386"/>
    </source>
</evidence>
<evidence type="ECO:0000256" key="5">
    <source>
        <dbReference type="ARBA" id="ARBA00022989"/>
    </source>
</evidence>
<feature type="transmembrane region" description="Helical" evidence="7">
    <location>
        <begin position="20"/>
        <end position="38"/>
    </location>
</feature>
<feature type="transmembrane region" description="Helical" evidence="7">
    <location>
        <begin position="238"/>
        <end position="260"/>
    </location>
</feature>
<keyword evidence="9" id="KW-1185">Reference proteome</keyword>
<evidence type="ECO:0000256" key="6">
    <source>
        <dbReference type="ARBA" id="ARBA00023136"/>
    </source>
</evidence>
<reference evidence="8 9" key="1">
    <citation type="submission" date="2016-10" db="EMBL/GenBank/DDBJ databases">
        <authorList>
            <person name="de Groot N.N."/>
        </authorList>
    </citation>
    <scope>NUCLEOTIDE SEQUENCE [LARGE SCALE GENOMIC DNA]</scope>
    <source>
        <strain evidence="8 9">APO</strain>
    </source>
</reference>
<accession>A0A1H3Q1N2</accession>
<feature type="transmembrane region" description="Helical" evidence="7">
    <location>
        <begin position="185"/>
        <end position="204"/>
    </location>
</feature>
<dbReference type="AlphaFoldDB" id="A0A1H3Q1N2"/>
<keyword evidence="5 7" id="KW-1133">Transmembrane helix</keyword>
<protein>
    <recommendedName>
        <fullName evidence="10">Permease</fullName>
    </recommendedName>
</protein>
<feature type="transmembrane region" description="Helical" evidence="7">
    <location>
        <begin position="59"/>
        <end position="84"/>
    </location>
</feature>
<dbReference type="GO" id="GO:0005886">
    <property type="term" value="C:plasma membrane"/>
    <property type="evidence" value="ECO:0007669"/>
    <property type="project" value="UniProtKB-SubCell"/>
</dbReference>
<name>A0A1H3Q1N2_9FIRM</name>
<dbReference type="Pfam" id="PF03773">
    <property type="entry name" value="ArsP_1"/>
    <property type="match status" value="1"/>
</dbReference>
<evidence type="ECO:0000313" key="8">
    <source>
        <dbReference type="EMBL" id="SDZ07442.1"/>
    </source>
</evidence>